<dbReference type="WBParaSite" id="Pan_g4216.t2">
    <property type="protein sequence ID" value="Pan_g4216.t2"/>
    <property type="gene ID" value="Pan_g4216"/>
</dbReference>
<reference evidence="3" key="2">
    <citation type="submission" date="2020-10" db="UniProtKB">
        <authorList>
            <consortium name="WormBaseParasite"/>
        </authorList>
    </citation>
    <scope>IDENTIFICATION</scope>
</reference>
<feature type="transmembrane region" description="Helical" evidence="1">
    <location>
        <begin position="6"/>
        <end position="27"/>
    </location>
</feature>
<reference evidence="2" key="1">
    <citation type="journal article" date="2013" name="Genetics">
        <title>The draft genome and transcriptome of Panagrellus redivivus are shaped by the harsh demands of a free-living lifestyle.</title>
        <authorList>
            <person name="Srinivasan J."/>
            <person name="Dillman A.R."/>
            <person name="Macchietto M.G."/>
            <person name="Heikkinen L."/>
            <person name="Lakso M."/>
            <person name="Fracchia K.M."/>
            <person name="Antoshechkin I."/>
            <person name="Mortazavi A."/>
            <person name="Wong G."/>
            <person name="Sternberg P.W."/>
        </authorList>
    </citation>
    <scope>NUCLEOTIDE SEQUENCE [LARGE SCALE GENOMIC DNA]</scope>
    <source>
        <strain evidence="2">MT8872</strain>
    </source>
</reference>
<accession>A0A7E4VZD0</accession>
<evidence type="ECO:0000313" key="2">
    <source>
        <dbReference type="Proteomes" id="UP000492821"/>
    </source>
</evidence>
<sequence length="519" mass="59181">MAVFINSLLFLRLINLFLFFAVGIVILNRIKQDPAWKAVFLDDQNANNDTKSDSTLSWKTVDLKDPPALSDLESEAMRFNELLSKPQYKCEKLKIVGTSHDNYALCFDEKFLNDEGIFGKSLLITGMTNAPTGLEKELNVSRWEVFLPQGAAVMDAINVDIEINYLSEVADGHYFPMESIIDGISQSKYAVTKLQFYSEVMDSEKQLLKAVGRVLKVIKILQTQHLLIEIRAEPTSAVETLPMWNKLIYQLFFKHSYALLGSMSNHACSRPLRHCIYRASFAKVPLSEASGPPVWGLGSPGEERSRLLTHLTRLENGVNCSKVLESNGDVIPRVCLDHEEMDLCGVLYVRYSPLSTKHVANMKSFFDNCDVTIHYPEPIEVHPVSKISIQSTGILPLNQPSHIVPGIAPSNQWRLQSFEQIITNFITSAPSKKYLLFDLDGDEMEVLDQIVENCDVLKKFRQIAFRFRVFFGEENTNYRRLYLRVLQLEYCGFYKVFSDRVNVSTFYVTFRRESGFVRS</sequence>
<keyword evidence="2" id="KW-1185">Reference proteome</keyword>
<dbReference type="AlphaFoldDB" id="A0A7E4VZD0"/>
<protein>
    <submittedName>
        <fullName evidence="3">Methyltransf_21 domain-containing protein</fullName>
    </submittedName>
</protein>
<organism evidence="2 3">
    <name type="scientific">Panagrellus redivivus</name>
    <name type="common">Microworm</name>
    <dbReference type="NCBI Taxonomy" id="6233"/>
    <lineage>
        <taxon>Eukaryota</taxon>
        <taxon>Metazoa</taxon>
        <taxon>Ecdysozoa</taxon>
        <taxon>Nematoda</taxon>
        <taxon>Chromadorea</taxon>
        <taxon>Rhabditida</taxon>
        <taxon>Tylenchina</taxon>
        <taxon>Panagrolaimomorpha</taxon>
        <taxon>Panagrolaimoidea</taxon>
        <taxon>Panagrolaimidae</taxon>
        <taxon>Panagrellus</taxon>
    </lineage>
</organism>
<evidence type="ECO:0000256" key="1">
    <source>
        <dbReference type="SAM" id="Phobius"/>
    </source>
</evidence>
<keyword evidence="1" id="KW-0472">Membrane</keyword>
<keyword evidence="1" id="KW-1133">Transmembrane helix</keyword>
<evidence type="ECO:0000313" key="3">
    <source>
        <dbReference type="WBParaSite" id="Pan_g4216.t2"/>
    </source>
</evidence>
<name>A0A7E4VZD0_PANRE</name>
<proteinExistence type="predicted"/>
<keyword evidence="1" id="KW-0812">Transmembrane</keyword>
<dbReference type="Proteomes" id="UP000492821">
    <property type="component" value="Unassembled WGS sequence"/>
</dbReference>